<evidence type="ECO:0000256" key="2">
    <source>
        <dbReference type="SAM" id="SignalP"/>
    </source>
</evidence>
<organism evidence="3 4">
    <name type="scientific">Globodera rostochiensis</name>
    <name type="common">Golden nematode worm</name>
    <name type="synonym">Heterodera rostochiensis</name>
    <dbReference type="NCBI Taxonomy" id="31243"/>
    <lineage>
        <taxon>Eukaryota</taxon>
        <taxon>Metazoa</taxon>
        <taxon>Ecdysozoa</taxon>
        <taxon>Nematoda</taxon>
        <taxon>Chromadorea</taxon>
        <taxon>Rhabditida</taxon>
        <taxon>Tylenchina</taxon>
        <taxon>Tylenchomorpha</taxon>
        <taxon>Tylenchoidea</taxon>
        <taxon>Heteroderidae</taxon>
        <taxon>Heteroderinae</taxon>
        <taxon>Globodera</taxon>
    </lineage>
</organism>
<evidence type="ECO:0000313" key="3">
    <source>
        <dbReference type="Proteomes" id="UP000887572"/>
    </source>
</evidence>
<name>A0A914GZT4_GLORO</name>
<feature type="chain" id="PRO_5037502422" evidence="2">
    <location>
        <begin position="25"/>
        <end position="201"/>
    </location>
</feature>
<dbReference type="WBParaSite" id="Gr19_v10_g12874.t1">
    <property type="protein sequence ID" value="Gr19_v10_g12874.t1"/>
    <property type="gene ID" value="Gr19_v10_g12874"/>
</dbReference>
<evidence type="ECO:0000256" key="1">
    <source>
        <dbReference type="SAM" id="MobiDB-lite"/>
    </source>
</evidence>
<protein>
    <submittedName>
        <fullName evidence="4">Uncharacterized protein</fullName>
    </submittedName>
</protein>
<accession>A0A914GZT4</accession>
<dbReference type="Proteomes" id="UP000887572">
    <property type="component" value="Unplaced"/>
</dbReference>
<feature type="region of interest" description="Disordered" evidence="1">
    <location>
        <begin position="28"/>
        <end position="137"/>
    </location>
</feature>
<reference evidence="4" key="1">
    <citation type="submission" date="2022-11" db="UniProtKB">
        <authorList>
            <consortium name="WormBaseParasite"/>
        </authorList>
    </citation>
    <scope>IDENTIFICATION</scope>
</reference>
<feature type="signal peptide" evidence="2">
    <location>
        <begin position="1"/>
        <end position="24"/>
    </location>
</feature>
<keyword evidence="3" id="KW-1185">Reference proteome</keyword>
<proteinExistence type="predicted"/>
<feature type="compositionally biased region" description="Low complexity" evidence="1">
    <location>
        <begin position="182"/>
        <end position="201"/>
    </location>
</feature>
<evidence type="ECO:0000313" key="4">
    <source>
        <dbReference type="WBParaSite" id="Gr19_v10_g12874.t1"/>
    </source>
</evidence>
<dbReference type="AlphaFoldDB" id="A0A914GZT4"/>
<sequence length="201" mass="21614">MGTLNLRAALFFAFAAFLVVQCSCDSSEQFEEPSDDIKRQLSSPEMLEDGPEMPSDGPSDRRKRRSIGGFFSALFRRNGGGSSSPPPANSTGRSPHGHSSDCSSDKSDESSNGWRLWGPRRGGWGHRRGGNGWGPFPADFPRYNNTGVAPVPFVPTPSNSTYQTIVELLSNGQLGRKKRSPSSESSSDTSGESSNSVPPEV</sequence>
<feature type="compositionally biased region" description="Low complexity" evidence="1">
    <location>
        <begin position="110"/>
        <end position="119"/>
    </location>
</feature>
<feature type="region of interest" description="Disordered" evidence="1">
    <location>
        <begin position="169"/>
        <end position="201"/>
    </location>
</feature>
<keyword evidence="2" id="KW-0732">Signal</keyword>